<gene>
    <name evidence="2" type="ORF">NEF87_001634</name>
</gene>
<evidence type="ECO:0008006" key="4">
    <source>
        <dbReference type="Google" id="ProtNLM"/>
    </source>
</evidence>
<accession>A0ABY6HS05</accession>
<evidence type="ECO:0000313" key="3">
    <source>
        <dbReference type="Proteomes" id="UP001208689"/>
    </source>
</evidence>
<reference evidence="2" key="1">
    <citation type="submission" date="2022-09" db="EMBL/GenBank/DDBJ databases">
        <title>Actin cytoskeleton and complex cell architecture in an #Asgard archaeon.</title>
        <authorList>
            <person name="Ponce Toledo R.I."/>
            <person name="Schleper C."/>
            <person name="Rodrigues Oliveira T."/>
            <person name="Wollweber F."/>
            <person name="Xu J."/>
            <person name="Rittmann S."/>
            <person name="Klingl A."/>
            <person name="Pilhofer M."/>
        </authorList>
    </citation>
    <scope>NUCLEOTIDE SEQUENCE</scope>
    <source>
        <strain evidence="2">B-35</strain>
    </source>
</reference>
<organism evidence="2 3">
    <name type="scientific">Candidatus Lokiarchaeum ossiferum</name>
    <dbReference type="NCBI Taxonomy" id="2951803"/>
    <lineage>
        <taxon>Archaea</taxon>
        <taxon>Promethearchaeati</taxon>
        <taxon>Promethearchaeota</taxon>
        <taxon>Promethearchaeia</taxon>
        <taxon>Promethearchaeales</taxon>
        <taxon>Promethearchaeaceae</taxon>
        <taxon>Candidatus Lokiarchaeum</taxon>
    </lineage>
</organism>
<dbReference type="PRINTS" id="PR00445">
    <property type="entry name" value="HUPFHYPC"/>
</dbReference>
<evidence type="ECO:0000256" key="1">
    <source>
        <dbReference type="ARBA" id="ARBA00006018"/>
    </source>
</evidence>
<name>A0ABY6HS05_9ARCH</name>
<evidence type="ECO:0000313" key="2">
    <source>
        <dbReference type="EMBL" id="UYP45349.1"/>
    </source>
</evidence>
<dbReference type="Gene3D" id="2.30.30.140">
    <property type="match status" value="1"/>
</dbReference>
<dbReference type="InterPro" id="IPR001109">
    <property type="entry name" value="Hydrogenase_HupF/HypC"/>
</dbReference>
<proteinExistence type="inferred from homology"/>
<sequence>MYVCLAIPARILSIEGNQALADFDGTQKKIIVALVPSITVGQYAIVHAGMAIEIVDEKAAQETLTLWREMLEKNLVDKADYV</sequence>
<dbReference type="PANTHER" id="PTHR35177">
    <property type="entry name" value="HYDROGENASE MATURATION FACTOR HYBG"/>
    <property type="match status" value="1"/>
</dbReference>
<protein>
    <recommendedName>
        <fullName evidence="4">HypC/HybG/HupF family hydrogenase formation chaperone</fullName>
    </recommendedName>
</protein>
<dbReference type="Proteomes" id="UP001208689">
    <property type="component" value="Chromosome"/>
</dbReference>
<comment type="similarity">
    <text evidence="1">Belongs to the HupF/HypC family.</text>
</comment>
<dbReference type="NCBIfam" id="TIGR00074">
    <property type="entry name" value="hypC_hupF"/>
    <property type="match status" value="1"/>
</dbReference>
<dbReference type="SUPFAM" id="SSF159127">
    <property type="entry name" value="HupF/HypC-like"/>
    <property type="match status" value="1"/>
</dbReference>
<keyword evidence="3" id="KW-1185">Reference proteome</keyword>
<dbReference type="PANTHER" id="PTHR35177:SF2">
    <property type="entry name" value="HYDROGENASE MATURATION FACTOR HYBG"/>
    <property type="match status" value="1"/>
</dbReference>
<dbReference type="Pfam" id="PF01455">
    <property type="entry name" value="HupF_HypC"/>
    <property type="match status" value="1"/>
</dbReference>
<dbReference type="EMBL" id="CP104013">
    <property type="protein sequence ID" value="UYP45349.1"/>
    <property type="molecule type" value="Genomic_DNA"/>
</dbReference>